<name>I3CKT8_9GAMM</name>
<evidence type="ECO:0000313" key="2">
    <source>
        <dbReference type="EMBL" id="EIJ44231.1"/>
    </source>
</evidence>
<organism evidence="2 3">
    <name type="scientific">Beggiatoa alba B18LD</name>
    <dbReference type="NCBI Taxonomy" id="395493"/>
    <lineage>
        <taxon>Bacteria</taxon>
        <taxon>Pseudomonadati</taxon>
        <taxon>Pseudomonadota</taxon>
        <taxon>Gammaproteobacteria</taxon>
        <taxon>Thiotrichales</taxon>
        <taxon>Thiotrichaceae</taxon>
        <taxon>Beggiatoa</taxon>
    </lineage>
</organism>
<feature type="transmembrane region" description="Helical" evidence="1">
    <location>
        <begin position="55"/>
        <end position="72"/>
    </location>
</feature>
<dbReference type="HOGENOM" id="CLU_1387911_0_0_6"/>
<dbReference type="AlphaFoldDB" id="I3CKT8"/>
<reference evidence="2 3" key="1">
    <citation type="submission" date="2011-11" db="EMBL/GenBank/DDBJ databases">
        <title>Improved High-Quality Draft sequence of Beggiatoa alba B18lD.</title>
        <authorList>
            <consortium name="US DOE Joint Genome Institute"/>
            <person name="Lucas S."/>
            <person name="Han J."/>
            <person name="Lapidus A."/>
            <person name="Cheng J.-F."/>
            <person name="Goodwin L."/>
            <person name="Pitluck S."/>
            <person name="Peters L."/>
            <person name="Mikhailova N."/>
            <person name="Held B."/>
            <person name="Detter J.C."/>
            <person name="Han C."/>
            <person name="Tapia R."/>
            <person name="Land M."/>
            <person name="Hauser L."/>
            <person name="Kyrpides N."/>
            <person name="Ivanova N."/>
            <person name="Pagani I."/>
            <person name="Samuel K."/>
            <person name="Teske A."/>
            <person name="Mueller J."/>
            <person name="Woyke T."/>
        </authorList>
    </citation>
    <scope>NUCLEOTIDE SEQUENCE [LARGE SCALE GENOMIC DNA]</scope>
    <source>
        <strain evidence="2 3">B18LD</strain>
    </source>
</reference>
<dbReference type="EMBL" id="JH600070">
    <property type="protein sequence ID" value="EIJ44231.1"/>
    <property type="molecule type" value="Genomic_DNA"/>
</dbReference>
<protein>
    <submittedName>
        <fullName evidence="2">Uncharacterized protein</fullName>
    </submittedName>
</protein>
<feature type="transmembrane region" description="Helical" evidence="1">
    <location>
        <begin position="173"/>
        <end position="192"/>
    </location>
</feature>
<proteinExistence type="predicted"/>
<gene>
    <name evidence="2" type="ORF">BegalDRAFT_3414</name>
</gene>
<accession>I3CKT8</accession>
<dbReference type="Proteomes" id="UP000005744">
    <property type="component" value="Unassembled WGS sequence"/>
</dbReference>
<keyword evidence="1" id="KW-0472">Membrane</keyword>
<evidence type="ECO:0000313" key="3">
    <source>
        <dbReference type="Proteomes" id="UP000005744"/>
    </source>
</evidence>
<keyword evidence="1" id="KW-1133">Transmembrane helix</keyword>
<keyword evidence="3" id="KW-1185">Reference proteome</keyword>
<evidence type="ECO:0000256" key="1">
    <source>
        <dbReference type="SAM" id="Phobius"/>
    </source>
</evidence>
<dbReference type="RefSeq" id="WP_002692111.1">
    <property type="nucleotide sequence ID" value="NZ_JH600070.1"/>
</dbReference>
<feature type="transmembrane region" description="Helical" evidence="1">
    <location>
        <begin position="12"/>
        <end position="35"/>
    </location>
</feature>
<sequence length="196" mass="22890">MKSILKLHRKKFLKLLCLLLFFTLPLFITSLIWLTSSIHALLHTQTDALTFATNLINSVLLICIAMLGLFPLSDFKTWVWEQETLTVYHFYVWKQTYLLSNLTAFYVMSVTGMRQYQTKPYQILILSFKNPRTQKTSTLSFSSQYFKNFALLVAQVKQRNISENKELIETKTLIFWSLLAYIVFLILLAAILTKIT</sequence>
<keyword evidence="1" id="KW-0812">Transmembrane</keyword>